<evidence type="ECO:0000313" key="6">
    <source>
        <dbReference type="Proteomes" id="UP000226080"/>
    </source>
</evidence>
<reference evidence="3 6" key="2">
    <citation type="submission" date="2017-10" db="EMBL/GenBank/DDBJ databases">
        <title>Draft genome sequences of Aggregatibacter actinomycetemcomitans strains 310a and 310b.</title>
        <authorList>
            <person name="May A.C."/>
            <person name="Ohta H."/>
            <person name="Maeda H."/>
            <person name="Kokeguchi S."/>
            <person name="Cugini C."/>
        </authorList>
    </citation>
    <scope>NUCLEOTIDE SEQUENCE [LARGE SCALE GENOMIC DNA]</scope>
    <source>
        <strain evidence="3 6">310b</strain>
    </source>
</reference>
<dbReference type="KEGG" id="aact:ACT75_08305"/>
<dbReference type="Proteomes" id="UP000323012">
    <property type="component" value="Unassembled WGS sequence"/>
</dbReference>
<dbReference type="EMBL" id="PCGW01000033">
    <property type="protein sequence ID" value="PHO19591.1"/>
    <property type="molecule type" value="Genomic_DNA"/>
</dbReference>
<evidence type="ECO:0000313" key="5">
    <source>
        <dbReference type="Proteomes" id="UP000072236"/>
    </source>
</evidence>
<dbReference type="SUPFAM" id="SSF53850">
    <property type="entry name" value="Periplasmic binding protein-like II"/>
    <property type="match status" value="1"/>
</dbReference>
<dbReference type="PANTHER" id="PTHR30537:SF5">
    <property type="entry name" value="HTH-TYPE TRANSCRIPTIONAL ACTIVATOR TTDR-RELATED"/>
    <property type="match status" value="1"/>
</dbReference>
<keyword evidence="6" id="KW-1185">Reference proteome</keyword>
<evidence type="ECO:0000313" key="4">
    <source>
        <dbReference type="EMBL" id="TYA38097.1"/>
    </source>
</evidence>
<dbReference type="OrthoDB" id="8885940at2"/>
<dbReference type="Proteomes" id="UP000072236">
    <property type="component" value="Chromosome"/>
</dbReference>
<accession>A0A142G1J1</accession>
<name>A0A142G1J1_AGGAC</name>
<dbReference type="RefSeq" id="WP_005538198.1">
    <property type="nucleotide sequence ID" value="NZ_CP012959.1"/>
</dbReference>
<dbReference type="eggNOG" id="COG0583">
    <property type="taxonomic scope" value="Bacteria"/>
</dbReference>
<sequence length="133" mass="14901">MLIRHLVLHIEVLTNLIEDGFDLGIRFGNRPDEGIVARKLINPFKEGLYARKSYVAQYGIPKTPKALAGHKLIGYRFISSNRIEPLVLDIDGQDTALDMGMLLFVTTRKSSLTPLAKAWTSGVFLKPVCNFSR</sequence>
<dbReference type="PANTHER" id="PTHR30537">
    <property type="entry name" value="HTH-TYPE TRANSCRIPTIONAL REGULATOR"/>
    <property type="match status" value="1"/>
</dbReference>
<dbReference type="Gene3D" id="3.40.190.290">
    <property type="match status" value="1"/>
</dbReference>
<evidence type="ECO:0000313" key="2">
    <source>
        <dbReference type="EMBL" id="AMQ94521.1"/>
    </source>
</evidence>
<comment type="similarity">
    <text evidence="1">Belongs to the LysR transcriptional regulatory family.</text>
</comment>
<evidence type="ECO:0000313" key="7">
    <source>
        <dbReference type="Proteomes" id="UP000323012"/>
    </source>
</evidence>
<dbReference type="AlphaFoldDB" id="A0A142G1J1"/>
<evidence type="ECO:0000256" key="1">
    <source>
        <dbReference type="ARBA" id="ARBA00009437"/>
    </source>
</evidence>
<organism evidence="4 7">
    <name type="scientific">Aggregatibacter actinomycetemcomitans</name>
    <name type="common">Actinobacillus actinomycetemcomitans</name>
    <name type="synonym">Haemophilus actinomycetemcomitans</name>
    <dbReference type="NCBI Taxonomy" id="714"/>
    <lineage>
        <taxon>Bacteria</taxon>
        <taxon>Pseudomonadati</taxon>
        <taxon>Pseudomonadota</taxon>
        <taxon>Gammaproteobacteria</taxon>
        <taxon>Pasteurellales</taxon>
        <taxon>Pasteurellaceae</taxon>
        <taxon>Aggregatibacter</taxon>
    </lineage>
</organism>
<gene>
    <name evidence="2" type="ORF">ACT75_08305</name>
    <name evidence="3" type="ORF">CQR80_11425</name>
    <name evidence="4" type="ORF">FXB79_10550</name>
</gene>
<dbReference type="Proteomes" id="UP000226080">
    <property type="component" value="Unassembled WGS sequence"/>
</dbReference>
<protein>
    <submittedName>
        <fullName evidence="4">LysR family transcriptional regulator</fullName>
    </submittedName>
</protein>
<dbReference type="InterPro" id="IPR058163">
    <property type="entry name" value="LysR-type_TF_proteobact-type"/>
</dbReference>
<dbReference type="EMBL" id="VSED01000040">
    <property type="protein sequence ID" value="TYA38097.1"/>
    <property type="molecule type" value="Genomic_DNA"/>
</dbReference>
<evidence type="ECO:0000313" key="3">
    <source>
        <dbReference type="EMBL" id="PHO19591.1"/>
    </source>
</evidence>
<dbReference type="EMBL" id="CP012959">
    <property type="protein sequence ID" value="AMQ94521.1"/>
    <property type="molecule type" value="Genomic_DNA"/>
</dbReference>
<proteinExistence type="inferred from homology"/>
<reference evidence="2 5" key="1">
    <citation type="submission" date="2015-10" db="EMBL/GenBank/DDBJ databases">
        <title>Tn-seq of a polymicrobial infection.</title>
        <authorList>
            <person name="Stacy A."/>
            <person name="Rumbaugh K.P."/>
            <person name="Whiteley M."/>
        </authorList>
    </citation>
    <scope>NUCLEOTIDE SEQUENCE [LARGE SCALE GENOMIC DNA]</scope>
    <source>
        <strain evidence="2 5">624</strain>
    </source>
</reference>
<reference evidence="4 7" key="3">
    <citation type="submission" date="2019-08" db="EMBL/GenBank/DDBJ databases">
        <title>Whole genome sequencing of Aggregatibacter actinomycetemcomitans cultured from blood stream infections in Denmark reveals a novel phylogenetic lineage expressing serotype a membrane O polysaccharide.</title>
        <authorList>
            <person name="Nedergaard S."/>
            <person name="Kobel C.M."/>
            <person name="Nielsen M.B."/>
            <person name="Moeller R.T."/>
            <person name="Jensen A.B."/>
            <person name="Noerskov-Lauritsen N."/>
        </authorList>
    </citation>
    <scope>NUCLEOTIDE SEQUENCE [LARGE SCALE GENOMIC DNA]</scope>
    <source>
        <strain evidence="4 7">PN_563</strain>
    </source>
</reference>